<accession>A0A6G1G8J6</accession>
<comment type="function">
    <text evidence="1">Mitochondrial transporter that mediates uptake of thiamine pyrophosphate (ThPP) into mitochondria.</text>
</comment>
<dbReference type="OrthoDB" id="270584at2759"/>
<dbReference type="Gene3D" id="1.50.40.10">
    <property type="entry name" value="Mitochondrial carrier domain"/>
    <property type="match status" value="1"/>
</dbReference>
<dbReference type="GO" id="GO:0005509">
    <property type="term" value="F:calcium ion binding"/>
    <property type="evidence" value="ECO:0007669"/>
    <property type="project" value="InterPro"/>
</dbReference>
<keyword evidence="10" id="KW-0106">Calcium</keyword>
<reference evidence="19" key="3">
    <citation type="submission" date="2025-04" db="UniProtKB">
        <authorList>
            <consortium name="RefSeq"/>
        </authorList>
    </citation>
    <scope>IDENTIFICATION</scope>
    <source>
        <strain evidence="19">CBS 781.70</strain>
    </source>
</reference>
<evidence type="ECO:0000256" key="7">
    <source>
        <dbReference type="ARBA" id="ARBA00022723"/>
    </source>
</evidence>
<dbReference type="CDD" id="cd00051">
    <property type="entry name" value="EFh"/>
    <property type="match status" value="1"/>
</dbReference>
<feature type="repeat" description="Solcar" evidence="14">
    <location>
        <begin position="492"/>
        <end position="581"/>
    </location>
</feature>
<dbReference type="InterPro" id="IPR002067">
    <property type="entry name" value="MCP"/>
</dbReference>
<evidence type="ECO:0000313" key="19">
    <source>
        <dbReference type="RefSeq" id="XP_033535943.1"/>
    </source>
</evidence>
<protein>
    <recommendedName>
        <fullName evidence="4">Mitochondrial thiamine pyrophosphate carrier 1</fullName>
    </recommendedName>
</protein>
<gene>
    <name evidence="17 19" type="ORF">P152DRAFT_413003</name>
</gene>
<evidence type="ECO:0000256" key="11">
    <source>
        <dbReference type="ARBA" id="ARBA00022989"/>
    </source>
</evidence>
<dbReference type="SMART" id="SM00054">
    <property type="entry name" value="EFh"/>
    <property type="match status" value="3"/>
</dbReference>
<comment type="similarity">
    <text evidence="3 15">Belongs to the mitochondrial carrier (TC 2.A.29) family.</text>
</comment>
<dbReference type="InterPro" id="IPR023395">
    <property type="entry name" value="MCP_dom_sf"/>
</dbReference>
<comment type="subcellular location">
    <subcellularLocation>
        <location evidence="2">Mitochondrion inner membrane</location>
        <topology evidence="2">Multi-pass membrane protein</topology>
    </subcellularLocation>
</comment>
<organism evidence="17">
    <name type="scientific">Eremomyces bilateralis CBS 781.70</name>
    <dbReference type="NCBI Taxonomy" id="1392243"/>
    <lineage>
        <taxon>Eukaryota</taxon>
        <taxon>Fungi</taxon>
        <taxon>Dikarya</taxon>
        <taxon>Ascomycota</taxon>
        <taxon>Pezizomycotina</taxon>
        <taxon>Dothideomycetes</taxon>
        <taxon>Dothideomycetes incertae sedis</taxon>
        <taxon>Eremomycetales</taxon>
        <taxon>Eremomycetaceae</taxon>
        <taxon>Eremomyces</taxon>
    </lineage>
</organism>
<keyword evidence="11" id="KW-1133">Transmembrane helix</keyword>
<feature type="domain" description="EF-hand" evidence="16">
    <location>
        <begin position="115"/>
        <end position="150"/>
    </location>
</feature>
<evidence type="ECO:0000259" key="16">
    <source>
        <dbReference type="PROSITE" id="PS50222"/>
    </source>
</evidence>
<dbReference type="GO" id="GO:0005743">
    <property type="term" value="C:mitochondrial inner membrane"/>
    <property type="evidence" value="ECO:0007669"/>
    <property type="project" value="UniProtKB-SubCell"/>
</dbReference>
<evidence type="ECO:0000256" key="4">
    <source>
        <dbReference type="ARBA" id="ARBA00021935"/>
    </source>
</evidence>
<feature type="repeat" description="Solcar" evidence="14">
    <location>
        <begin position="383"/>
        <end position="472"/>
    </location>
</feature>
<feature type="domain" description="EF-hand" evidence="16">
    <location>
        <begin position="79"/>
        <end position="114"/>
    </location>
</feature>
<keyword evidence="18" id="KW-1185">Reference proteome</keyword>
<dbReference type="PROSITE" id="PS50222">
    <property type="entry name" value="EF_HAND_2"/>
    <property type="match status" value="3"/>
</dbReference>
<evidence type="ECO:0000256" key="14">
    <source>
        <dbReference type="PROSITE-ProRule" id="PRU00282"/>
    </source>
</evidence>
<dbReference type="AlphaFoldDB" id="A0A6G1G8J6"/>
<dbReference type="Pfam" id="PF13499">
    <property type="entry name" value="EF-hand_7"/>
    <property type="match status" value="2"/>
</dbReference>
<reference evidence="17 19" key="1">
    <citation type="submission" date="2020-01" db="EMBL/GenBank/DDBJ databases">
        <authorList>
            <consortium name="DOE Joint Genome Institute"/>
            <person name="Haridas S."/>
            <person name="Albert R."/>
            <person name="Binder M."/>
            <person name="Bloem J."/>
            <person name="Labutti K."/>
            <person name="Salamov A."/>
            <person name="Andreopoulos B."/>
            <person name="Baker S.E."/>
            <person name="Barry K."/>
            <person name="Bills G."/>
            <person name="Bluhm B.H."/>
            <person name="Cannon C."/>
            <person name="Castanera R."/>
            <person name="Culley D.E."/>
            <person name="Daum C."/>
            <person name="Ezra D."/>
            <person name="Gonzalez J.B."/>
            <person name="Henrissat B."/>
            <person name="Kuo A."/>
            <person name="Liang C."/>
            <person name="Lipzen A."/>
            <person name="Lutzoni F."/>
            <person name="Magnuson J."/>
            <person name="Mondo S."/>
            <person name="Nolan M."/>
            <person name="Ohm R."/>
            <person name="Pangilinan J."/>
            <person name="Park H.-J."/>
            <person name="Ramirez L."/>
            <person name="Alfaro M."/>
            <person name="Sun H."/>
            <person name="Tritt A."/>
            <person name="Yoshinaga Y."/>
            <person name="Zwiers L.-H."/>
            <person name="Turgeon B.G."/>
            <person name="Goodwin S.B."/>
            <person name="Spatafora J.W."/>
            <person name="Crous P.W."/>
            <person name="Grigoriev I.V."/>
        </authorList>
    </citation>
    <scope>NUCLEOTIDE SEQUENCE</scope>
    <source>
        <strain evidence="17 19">CBS 781.70</strain>
    </source>
</reference>
<name>A0A6G1G8J6_9PEZI</name>
<dbReference type="GO" id="GO:0055085">
    <property type="term" value="P:transmembrane transport"/>
    <property type="evidence" value="ECO:0007669"/>
    <property type="project" value="InterPro"/>
</dbReference>
<dbReference type="InterPro" id="IPR002048">
    <property type="entry name" value="EF_hand_dom"/>
</dbReference>
<feature type="repeat" description="Solcar" evidence="14">
    <location>
        <begin position="267"/>
        <end position="370"/>
    </location>
</feature>
<evidence type="ECO:0000256" key="15">
    <source>
        <dbReference type="RuleBase" id="RU000488"/>
    </source>
</evidence>
<sequence>MMRNVESSNAQDARLERLWDSLNPNGRSSLDLEGLRIGLRRIDHPLKDADHVLGDVMKDVDADGDGRIQYPEFHAFMKRTEKDLWDLFISIDHNSDGKIDKNELRQAAESAGLHLSNTKLDQFFREVDTNSDGVINFQEWRDFLLFLPSDSPNLRSVMSYFSSTVKVNPEGDVQISDWAMHSLGTISAFLKPAFGSLLLLANVGQTHLSRTASAATQPHHFDRLSHEIDSDMAALIEDEVHNLIVDLPPALEHPSTASLKSWLIACVPTPGYFVAGGIAGIVSRTSTAPLDRLKVYLIAKTTVSPTIEAAKSGSLRATLRNAWRPLAEASKELWAAGGIRSLFAGNGINVVKIMPESAIKFGAYEATKRTLARLQGLHDPTQLGSGSQFTAGGIAGMVSQFAIYPLDTLKFRMQCETVAGGLRGNKLIFATAKKMWVQNGFRAFYRGLPMGLGGMFPYAAIDLGTFEYLKRRIIARNARVYKCCRTDKAAQPGPFSTALIGGVSGASGASIVYPLNVLRTRLQSQGTVLHPRTYKGIVDVTRQTIEGEGLRGLYRGLAPNLFKVVPAVSITYVVYEQSKVMLDLD</sequence>
<evidence type="ECO:0000256" key="10">
    <source>
        <dbReference type="ARBA" id="ARBA00022837"/>
    </source>
</evidence>
<keyword evidence="9" id="KW-0999">Mitochondrion inner membrane</keyword>
<dbReference type="PANTHER" id="PTHR24089">
    <property type="entry name" value="SOLUTE CARRIER FAMILY 25"/>
    <property type="match status" value="1"/>
</dbReference>
<dbReference type="FunFam" id="1.10.238.10:FF:000178">
    <property type="entry name" value="Calmodulin-2 A"/>
    <property type="match status" value="1"/>
</dbReference>
<dbReference type="InterPro" id="IPR018108">
    <property type="entry name" value="MCP_transmembrane"/>
</dbReference>
<dbReference type="PROSITE" id="PS50920">
    <property type="entry name" value="SOLCAR"/>
    <property type="match status" value="3"/>
</dbReference>
<dbReference type="SUPFAM" id="SSF47473">
    <property type="entry name" value="EF-hand"/>
    <property type="match status" value="1"/>
</dbReference>
<proteinExistence type="inferred from homology"/>
<dbReference type="Proteomes" id="UP000504638">
    <property type="component" value="Unplaced"/>
</dbReference>
<evidence type="ECO:0000256" key="5">
    <source>
        <dbReference type="ARBA" id="ARBA00022448"/>
    </source>
</evidence>
<dbReference type="FunFam" id="1.50.40.10:FF:000016">
    <property type="entry name" value="Solute carrier family 25 member 23"/>
    <property type="match status" value="1"/>
</dbReference>
<dbReference type="GeneID" id="54417567"/>
<evidence type="ECO:0000256" key="6">
    <source>
        <dbReference type="ARBA" id="ARBA00022692"/>
    </source>
</evidence>
<keyword evidence="12" id="KW-0496">Mitochondrion</keyword>
<dbReference type="RefSeq" id="XP_033535943.1">
    <property type="nucleotide sequence ID" value="XM_033676997.1"/>
</dbReference>
<evidence type="ECO:0000256" key="1">
    <source>
        <dbReference type="ARBA" id="ARBA00002238"/>
    </source>
</evidence>
<keyword evidence="13 14" id="KW-0472">Membrane</keyword>
<dbReference type="InterPro" id="IPR011992">
    <property type="entry name" value="EF-hand-dom_pair"/>
</dbReference>
<feature type="domain" description="EF-hand" evidence="16">
    <location>
        <begin position="48"/>
        <end position="78"/>
    </location>
</feature>
<reference evidence="19" key="2">
    <citation type="submission" date="2020-04" db="EMBL/GenBank/DDBJ databases">
        <authorList>
            <consortium name="NCBI Genome Project"/>
        </authorList>
    </citation>
    <scope>NUCLEOTIDE SEQUENCE</scope>
    <source>
        <strain evidence="19">CBS 781.70</strain>
    </source>
</reference>
<dbReference type="EMBL" id="ML975153">
    <property type="protein sequence ID" value="KAF1814312.1"/>
    <property type="molecule type" value="Genomic_DNA"/>
</dbReference>
<evidence type="ECO:0000256" key="2">
    <source>
        <dbReference type="ARBA" id="ARBA00004448"/>
    </source>
</evidence>
<evidence type="ECO:0000256" key="13">
    <source>
        <dbReference type="ARBA" id="ARBA00023136"/>
    </source>
</evidence>
<dbReference type="InterPro" id="IPR018247">
    <property type="entry name" value="EF_Hand_1_Ca_BS"/>
</dbReference>
<dbReference type="PRINTS" id="PR00926">
    <property type="entry name" value="MITOCARRIER"/>
</dbReference>
<keyword evidence="5 15" id="KW-0813">Transport</keyword>
<evidence type="ECO:0000256" key="9">
    <source>
        <dbReference type="ARBA" id="ARBA00022792"/>
    </source>
</evidence>
<evidence type="ECO:0000313" key="18">
    <source>
        <dbReference type="Proteomes" id="UP000504638"/>
    </source>
</evidence>
<evidence type="ECO:0000256" key="12">
    <source>
        <dbReference type="ARBA" id="ARBA00023128"/>
    </source>
</evidence>
<keyword evidence="6 14" id="KW-0812">Transmembrane</keyword>
<dbReference type="Pfam" id="PF00153">
    <property type="entry name" value="Mito_carr"/>
    <property type="match status" value="3"/>
</dbReference>
<evidence type="ECO:0000256" key="8">
    <source>
        <dbReference type="ARBA" id="ARBA00022737"/>
    </source>
</evidence>
<keyword evidence="8" id="KW-0677">Repeat</keyword>
<dbReference type="Gene3D" id="1.10.238.10">
    <property type="entry name" value="EF-hand"/>
    <property type="match status" value="1"/>
</dbReference>
<evidence type="ECO:0000256" key="3">
    <source>
        <dbReference type="ARBA" id="ARBA00006375"/>
    </source>
</evidence>
<dbReference type="SUPFAM" id="SSF103506">
    <property type="entry name" value="Mitochondrial carrier"/>
    <property type="match status" value="1"/>
</dbReference>
<evidence type="ECO:0000313" key="17">
    <source>
        <dbReference type="EMBL" id="KAF1814312.1"/>
    </source>
</evidence>
<keyword evidence="7" id="KW-0479">Metal-binding</keyword>
<dbReference type="PROSITE" id="PS00018">
    <property type="entry name" value="EF_HAND_1"/>
    <property type="match status" value="2"/>
</dbReference>